<dbReference type="KEGG" id="psoj:PHYSODRAFT_521070"/>
<accession>G5A1M7</accession>
<name>G5A1M7_PHYSP</name>
<dbReference type="InParanoid" id="G5A1M7"/>
<evidence type="ECO:0000313" key="2">
    <source>
        <dbReference type="EMBL" id="EGZ10825.1"/>
    </source>
</evidence>
<evidence type="ECO:0000313" key="3">
    <source>
        <dbReference type="Proteomes" id="UP000002640"/>
    </source>
</evidence>
<protein>
    <submittedName>
        <fullName evidence="2">Uncharacterized protein</fullName>
    </submittedName>
</protein>
<sequence>MTTLTAALTIAPPRRLWAGALAEEDAPPPPSKGGRLLQAEGLTEEAVPRTPYPDFLADEEAVPRTPYLDFLANEEAVPRTPYPDFLADEQEVPRTPYPDFLADEQEVPRIPYPSFLANEDVVPGRLLRTDNAANKAVKQQREGQVARILASDGIEKTAGESWNVLLGDEKRRFEAMDNGEERLLADRRGKK</sequence>
<organism evidence="2 3">
    <name type="scientific">Phytophthora sojae (strain P6497)</name>
    <name type="common">Soybean stem and root rot agent</name>
    <name type="synonym">Phytophthora megasperma f. sp. glycines</name>
    <dbReference type="NCBI Taxonomy" id="1094619"/>
    <lineage>
        <taxon>Eukaryota</taxon>
        <taxon>Sar</taxon>
        <taxon>Stramenopiles</taxon>
        <taxon>Oomycota</taxon>
        <taxon>Peronosporomycetes</taxon>
        <taxon>Peronosporales</taxon>
        <taxon>Peronosporaceae</taxon>
        <taxon>Phytophthora</taxon>
    </lineage>
</organism>
<dbReference type="Proteomes" id="UP000002640">
    <property type="component" value="Unassembled WGS sequence"/>
</dbReference>
<dbReference type="AlphaFoldDB" id="G5A1M7"/>
<evidence type="ECO:0000256" key="1">
    <source>
        <dbReference type="SAM" id="MobiDB-lite"/>
    </source>
</evidence>
<dbReference type="EMBL" id="JH159158">
    <property type="protein sequence ID" value="EGZ10825.1"/>
    <property type="molecule type" value="Genomic_DNA"/>
</dbReference>
<keyword evidence="3" id="KW-1185">Reference proteome</keyword>
<dbReference type="RefSeq" id="XP_009533570.1">
    <property type="nucleotide sequence ID" value="XM_009535275.1"/>
</dbReference>
<proteinExistence type="predicted"/>
<dbReference type="GeneID" id="20660368"/>
<feature type="region of interest" description="Disordered" evidence="1">
    <location>
        <begin position="19"/>
        <end position="58"/>
    </location>
</feature>
<reference evidence="2 3" key="1">
    <citation type="journal article" date="2006" name="Science">
        <title>Phytophthora genome sequences uncover evolutionary origins and mechanisms of pathogenesis.</title>
        <authorList>
            <person name="Tyler B.M."/>
            <person name="Tripathy S."/>
            <person name="Zhang X."/>
            <person name="Dehal P."/>
            <person name="Jiang R.H."/>
            <person name="Aerts A."/>
            <person name="Arredondo F.D."/>
            <person name="Baxter L."/>
            <person name="Bensasson D."/>
            <person name="Beynon J.L."/>
            <person name="Chapman J."/>
            <person name="Damasceno C.M."/>
            <person name="Dorrance A.E."/>
            <person name="Dou D."/>
            <person name="Dickerman A.W."/>
            <person name="Dubchak I.L."/>
            <person name="Garbelotto M."/>
            <person name="Gijzen M."/>
            <person name="Gordon S.G."/>
            <person name="Govers F."/>
            <person name="Grunwald N.J."/>
            <person name="Huang W."/>
            <person name="Ivors K.L."/>
            <person name="Jones R.W."/>
            <person name="Kamoun S."/>
            <person name="Krampis K."/>
            <person name="Lamour K.H."/>
            <person name="Lee M.K."/>
            <person name="McDonald W.H."/>
            <person name="Medina M."/>
            <person name="Meijer H.J."/>
            <person name="Nordberg E.K."/>
            <person name="Maclean D.J."/>
            <person name="Ospina-Giraldo M.D."/>
            <person name="Morris P.F."/>
            <person name="Phuntumart V."/>
            <person name="Putnam N.H."/>
            <person name="Rash S."/>
            <person name="Rose J.K."/>
            <person name="Sakihama Y."/>
            <person name="Salamov A.A."/>
            <person name="Savidor A."/>
            <person name="Scheuring C.F."/>
            <person name="Smith B.M."/>
            <person name="Sobral B.W."/>
            <person name="Terry A."/>
            <person name="Torto-Alalibo T.A."/>
            <person name="Win J."/>
            <person name="Xu Z."/>
            <person name="Zhang H."/>
            <person name="Grigoriev I.V."/>
            <person name="Rokhsar D.S."/>
            <person name="Boore J.L."/>
        </authorList>
    </citation>
    <scope>NUCLEOTIDE SEQUENCE [LARGE SCALE GENOMIC DNA]</scope>
    <source>
        <strain evidence="2 3">P6497</strain>
    </source>
</reference>
<gene>
    <name evidence="2" type="ORF">PHYSODRAFT_521070</name>
</gene>